<keyword evidence="2" id="KW-0479">Metal-binding</keyword>
<keyword evidence="1" id="KW-0343">GTPase activation</keyword>
<gene>
    <name evidence="8" type="ORF">GSI_01036</name>
</gene>
<feature type="compositionally biased region" description="Polar residues" evidence="6">
    <location>
        <begin position="403"/>
        <end position="429"/>
    </location>
</feature>
<dbReference type="GO" id="GO:0005096">
    <property type="term" value="F:GTPase activator activity"/>
    <property type="evidence" value="ECO:0007669"/>
    <property type="project" value="UniProtKB-KW"/>
</dbReference>
<dbReference type="GO" id="GO:0000139">
    <property type="term" value="C:Golgi membrane"/>
    <property type="evidence" value="ECO:0007669"/>
    <property type="project" value="TreeGrafter"/>
</dbReference>
<dbReference type="InterPro" id="IPR001164">
    <property type="entry name" value="ArfGAP_dom"/>
</dbReference>
<reference evidence="8 9" key="1">
    <citation type="journal article" date="2015" name="Sci. Rep.">
        <title>Chromosome-level genome map provides insights into diverse defense mechanisms in the medicinal fungus Ganoderma sinense.</title>
        <authorList>
            <person name="Zhu Y."/>
            <person name="Xu J."/>
            <person name="Sun C."/>
            <person name="Zhou S."/>
            <person name="Xu H."/>
            <person name="Nelson D.R."/>
            <person name="Qian J."/>
            <person name="Song J."/>
            <person name="Luo H."/>
            <person name="Xiang L."/>
            <person name="Li Y."/>
            <person name="Xu Z."/>
            <person name="Ji A."/>
            <person name="Wang L."/>
            <person name="Lu S."/>
            <person name="Hayward A."/>
            <person name="Sun W."/>
            <person name="Li X."/>
            <person name="Schwartz D.C."/>
            <person name="Wang Y."/>
            <person name="Chen S."/>
        </authorList>
    </citation>
    <scope>NUCLEOTIDE SEQUENCE [LARGE SCALE GENOMIC DNA]</scope>
    <source>
        <strain evidence="8 9">ZZ0214-1</strain>
    </source>
</reference>
<name>A0A2G8SUE9_9APHY</name>
<evidence type="ECO:0000256" key="4">
    <source>
        <dbReference type="ARBA" id="ARBA00022833"/>
    </source>
</evidence>
<dbReference type="AlphaFoldDB" id="A0A2G8SUE9"/>
<evidence type="ECO:0000256" key="2">
    <source>
        <dbReference type="ARBA" id="ARBA00022723"/>
    </source>
</evidence>
<dbReference type="SMART" id="SM00105">
    <property type="entry name" value="ArfGap"/>
    <property type="match status" value="1"/>
</dbReference>
<evidence type="ECO:0000259" key="7">
    <source>
        <dbReference type="PROSITE" id="PS50115"/>
    </source>
</evidence>
<accession>A0A2G8SUE9</accession>
<dbReference type="SUPFAM" id="SSF57863">
    <property type="entry name" value="ArfGap/RecO-like zinc finger"/>
    <property type="match status" value="1"/>
</dbReference>
<dbReference type="EMBL" id="AYKW01000001">
    <property type="protein sequence ID" value="PIL37343.1"/>
    <property type="molecule type" value="Genomic_DNA"/>
</dbReference>
<evidence type="ECO:0000313" key="9">
    <source>
        <dbReference type="Proteomes" id="UP000230002"/>
    </source>
</evidence>
<dbReference type="GO" id="GO:0008270">
    <property type="term" value="F:zinc ion binding"/>
    <property type="evidence" value="ECO:0007669"/>
    <property type="project" value="UniProtKB-KW"/>
</dbReference>
<dbReference type="GO" id="GO:0030100">
    <property type="term" value="P:regulation of endocytosis"/>
    <property type="evidence" value="ECO:0007669"/>
    <property type="project" value="TreeGrafter"/>
</dbReference>
<keyword evidence="3 5" id="KW-0863">Zinc-finger</keyword>
<dbReference type="STRING" id="1077348.A0A2G8SUE9"/>
<feature type="compositionally biased region" description="Low complexity" evidence="6">
    <location>
        <begin position="154"/>
        <end position="211"/>
    </location>
</feature>
<feature type="domain" description="Arf-GAP" evidence="7">
    <location>
        <begin position="7"/>
        <end position="134"/>
    </location>
</feature>
<protein>
    <recommendedName>
        <fullName evidence="7">Arf-GAP domain-containing protein</fullName>
    </recommendedName>
</protein>
<dbReference type="PANTHER" id="PTHR46395">
    <property type="entry name" value="ADP-RIBOSYLATION FACTOR GTPASE-ACTIVATING PROTEIN 1"/>
    <property type="match status" value="1"/>
</dbReference>
<feature type="region of interest" description="Disordered" evidence="6">
    <location>
        <begin position="140"/>
        <end position="212"/>
    </location>
</feature>
<evidence type="ECO:0000313" key="8">
    <source>
        <dbReference type="EMBL" id="PIL37343.1"/>
    </source>
</evidence>
<comment type="caution">
    <text evidence="8">The sequence shown here is derived from an EMBL/GenBank/DDBJ whole genome shotgun (WGS) entry which is preliminary data.</text>
</comment>
<dbReference type="GO" id="GO:0032012">
    <property type="term" value="P:regulation of ARF protein signal transduction"/>
    <property type="evidence" value="ECO:0007669"/>
    <property type="project" value="TreeGrafter"/>
</dbReference>
<organism evidence="8 9">
    <name type="scientific">Ganoderma sinense ZZ0214-1</name>
    <dbReference type="NCBI Taxonomy" id="1077348"/>
    <lineage>
        <taxon>Eukaryota</taxon>
        <taxon>Fungi</taxon>
        <taxon>Dikarya</taxon>
        <taxon>Basidiomycota</taxon>
        <taxon>Agaricomycotina</taxon>
        <taxon>Agaricomycetes</taxon>
        <taxon>Polyporales</taxon>
        <taxon>Polyporaceae</taxon>
        <taxon>Ganoderma</taxon>
    </lineage>
</organism>
<evidence type="ECO:0000256" key="3">
    <source>
        <dbReference type="ARBA" id="ARBA00022771"/>
    </source>
</evidence>
<feature type="compositionally biased region" description="Basic and acidic residues" evidence="6">
    <location>
        <begin position="434"/>
        <end position="446"/>
    </location>
</feature>
<feature type="region of interest" description="Disordered" evidence="6">
    <location>
        <begin position="229"/>
        <end position="263"/>
    </location>
</feature>
<evidence type="ECO:0000256" key="5">
    <source>
        <dbReference type="PROSITE-ProRule" id="PRU00288"/>
    </source>
</evidence>
<dbReference type="Pfam" id="PF01412">
    <property type="entry name" value="ArfGap"/>
    <property type="match status" value="1"/>
</dbReference>
<sequence length="446" mass="47754">MDQTLARKTLQELIKREDLQNKKCIDCGNPNPQWASLSFAVFLCLQCAGVHRGFGVHVSTRYIHPTHNLAHSFVRSVSMDTWQEEQVKRMQMGGNAPFREFMKSYDSQSGGYKEGMNPYDTYHSWAASQYKDKLDAALAGRNFSPSAPPEGFGSPSNSTSPPNRPSSAQGLRKSRASARSSTGRSLRSESPASFTNSPSPSPNPGGSMTGSYDQKAQNEAFFASLGHANASRPADLPPSQGGRYQGFGNTPTPPPGASHPSFALSSANAPSLVDLQENPVAALSKGWSLFSAAVVGASRAVSENVIQPGMEKVMDPTFQASVRGYAAEAGKRAGDVGRSANMWGRTTFGVDVAESVNGVVGVARDRMGGGPQSRGYGALGADPGHEESSALYHDDDDEFFDSFNGSSAEQSQPMPSKLSSNSTQTSTATRRAPAKKDDEWDDWKDF</sequence>
<dbReference type="OrthoDB" id="983479at2759"/>
<dbReference type="Gene3D" id="1.10.220.150">
    <property type="entry name" value="Arf GTPase activating protein"/>
    <property type="match status" value="1"/>
</dbReference>
<dbReference type="PANTHER" id="PTHR46395:SF1">
    <property type="entry name" value="ADP-RIBOSYLATION FACTOR GTPASE-ACTIVATING PROTEIN 1"/>
    <property type="match status" value="1"/>
</dbReference>
<keyword evidence="9" id="KW-1185">Reference proteome</keyword>
<evidence type="ECO:0000256" key="1">
    <source>
        <dbReference type="ARBA" id="ARBA00022468"/>
    </source>
</evidence>
<dbReference type="PROSITE" id="PS50115">
    <property type="entry name" value="ARFGAP"/>
    <property type="match status" value="1"/>
</dbReference>
<dbReference type="InterPro" id="IPR037278">
    <property type="entry name" value="ARFGAP/RecO"/>
</dbReference>
<feature type="region of interest" description="Disordered" evidence="6">
    <location>
        <begin position="364"/>
        <end position="446"/>
    </location>
</feature>
<evidence type="ECO:0000256" key="6">
    <source>
        <dbReference type="SAM" id="MobiDB-lite"/>
    </source>
</evidence>
<keyword evidence="4" id="KW-0862">Zinc</keyword>
<dbReference type="Proteomes" id="UP000230002">
    <property type="component" value="Unassembled WGS sequence"/>
</dbReference>
<dbReference type="InterPro" id="IPR038508">
    <property type="entry name" value="ArfGAP_dom_sf"/>
</dbReference>
<dbReference type="PRINTS" id="PR00405">
    <property type="entry name" value="REVINTRACTNG"/>
</dbReference>
<dbReference type="CDD" id="cd08830">
    <property type="entry name" value="ArfGap_ArfGap1"/>
    <property type="match status" value="1"/>
</dbReference>
<proteinExistence type="predicted"/>